<dbReference type="AlphaFoldDB" id="A0A5Q3QIK6"/>
<dbReference type="SUPFAM" id="SSF53474">
    <property type="entry name" value="alpha/beta-Hydrolases"/>
    <property type="match status" value="1"/>
</dbReference>
<keyword evidence="2" id="KW-0812">Transmembrane</keyword>
<dbReference type="RefSeq" id="WP_154077865.1">
    <property type="nucleotide sequence ID" value="NZ_CP045929.1"/>
</dbReference>
<keyword evidence="2" id="KW-0472">Membrane</keyword>
<feature type="transmembrane region" description="Helical" evidence="2">
    <location>
        <begin position="124"/>
        <end position="150"/>
    </location>
</feature>
<sequence>MPIPGPDTRVVELRVHGLLGNHGDKLTDSVASVDVAGDETGRIVRPADRLLRPVPGPMLAAGDRTVPRVVEGYVWGGMTPGGWSKATWALLFPFALANAAHWMLPPPRRDSAAGLALSNVLRALLRVASVLLTTLLVGQLTVVSVDLFAAQCLSPGTRCLSGFPDDVRELTVVRSLVGVVPVVLGVLVMHRLSTVTWRISGGGKPGVARDSAHAPSQPGANVATDPDTPLLRALHVVAAVSTVTLIVLGGPFAPDVDVRWWCAVVFAGVALLGAVLLDDPTEARDASFGLAVRARVATAPVRRGLMVAASLVLLSAVVAPGDFTGALPGSGGTIDLITGMLLITCVAVAVLLVPAALLARSRWADLPRPLRPWVGGWMAAPVLGIACLLGTGFGAGLALSARRALGHPTLLLPAAYDDVTIFWGTCLVLLAAAAAIAVPVVLFHQWRTNRSDDAVPDEVALLHAGRTQDQSRAARAWRRTRLQQGNAHHVVLLLAGLLALSTGPTLVLRLLGPDSASWSQVLVALGVGALAALAIALLRMVQHAATGKNGARYLGVLCDLTLFWPREAHPIVPPCYALKVIPELAARATEHLEDPDTRVVLVGHSQGSLLATVATARLLDSLPDHDRERVGLVTAGSQLQWAYPRAFPGVVPHDSLQRLAGSLRGRWRSLCRGTDPLGGPVTTWNRQVYDGMLLGVGFRPDGTRGPLPAATRGPTGALVLGGDHWLPDPQRGPFSFRRWAPGVLGHSQYSDDPEWDRAVAMAAGLEFPARGSTLPWSSAPPIPSAPEPERMRPHGSDGESLDVPAVPVQPAEPNGSAGTAFTGTVEGGPPVRKDRNAPWERGRTLRSPEH</sequence>
<protein>
    <submittedName>
        <fullName evidence="3">Uncharacterized protein</fullName>
    </submittedName>
</protein>
<feature type="transmembrane region" description="Helical" evidence="2">
    <location>
        <begin position="336"/>
        <end position="359"/>
    </location>
</feature>
<dbReference type="Gene3D" id="3.40.50.1820">
    <property type="entry name" value="alpha/beta hydrolase"/>
    <property type="match status" value="1"/>
</dbReference>
<feature type="compositionally biased region" description="Basic and acidic residues" evidence="1">
    <location>
        <begin position="787"/>
        <end position="797"/>
    </location>
</feature>
<organism evidence="3 4">
    <name type="scientific">Allosaccharopolyspora coralli</name>
    <dbReference type="NCBI Taxonomy" id="2665642"/>
    <lineage>
        <taxon>Bacteria</taxon>
        <taxon>Bacillati</taxon>
        <taxon>Actinomycetota</taxon>
        <taxon>Actinomycetes</taxon>
        <taxon>Pseudonocardiales</taxon>
        <taxon>Pseudonocardiaceae</taxon>
        <taxon>Allosaccharopolyspora</taxon>
    </lineage>
</organism>
<feature type="transmembrane region" description="Helical" evidence="2">
    <location>
        <begin position="380"/>
        <end position="401"/>
    </location>
</feature>
<feature type="transmembrane region" description="Helical" evidence="2">
    <location>
        <begin position="170"/>
        <end position="189"/>
    </location>
</feature>
<dbReference type="EMBL" id="CP045929">
    <property type="protein sequence ID" value="QGK71289.1"/>
    <property type="molecule type" value="Genomic_DNA"/>
</dbReference>
<feature type="transmembrane region" description="Helical" evidence="2">
    <location>
        <begin position="305"/>
        <end position="324"/>
    </location>
</feature>
<feature type="transmembrane region" description="Helical" evidence="2">
    <location>
        <begin position="421"/>
        <end position="443"/>
    </location>
</feature>
<evidence type="ECO:0000313" key="4">
    <source>
        <dbReference type="Proteomes" id="UP000371041"/>
    </source>
</evidence>
<evidence type="ECO:0000256" key="1">
    <source>
        <dbReference type="SAM" id="MobiDB-lite"/>
    </source>
</evidence>
<keyword evidence="2" id="KW-1133">Transmembrane helix</keyword>
<dbReference type="Proteomes" id="UP000371041">
    <property type="component" value="Chromosome"/>
</dbReference>
<proteinExistence type="predicted"/>
<feature type="compositionally biased region" description="Basic and acidic residues" evidence="1">
    <location>
        <begin position="831"/>
        <end position="850"/>
    </location>
</feature>
<keyword evidence="4" id="KW-1185">Reference proteome</keyword>
<gene>
    <name evidence="3" type="ORF">GIY23_18750</name>
</gene>
<dbReference type="InterPro" id="IPR029058">
    <property type="entry name" value="AB_hydrolase_fold"/>
</dbReference>
<evidence type="ECO:0000256" key="2">
    <source>
        <dbReference type="SAM" id="Phobius"/>
    </source>
</evidence>
<feature type="transmembrane region" description="Helical" evidence="2">
    <location>
        <begin position="233"/>
        <end position="252"/>
    </location>
</feature>
<feature type="transmembrane region" description="Helical" evidence="2">
    <location>
        <begin position="517"/>
        <end position="538"/>
    </location>
</feature>
<name>A0A5Q3QIK6_9PSEU</name>
<dbReference type="KEGG" id="sace:GIY23_18750"/>
<feature type="transmembrane region" description="Helical" evidence="2">
    <location>
        <begin position="490"/>
        <end position="511"/>
    </location>
</feature>
<feature type="transmembrane region" description="Helical" evidence="2">
    <location>
        <begin position="258"/>
        <end position="277"/>
    </location>
</feature>
<reference evidence="4" key="1">
    <citation type="submission" date="2019-11" db="EMBL/GenBank/DDBJ databases">
        <title>The complete genome sequence of Saccharopolyspora sp. E2A.</title>
        <authorList>
            <person name="Zhang G."/>
        </authorList>
    </citation>
    <scope>NUCLEOTIDE SEQUENCE [LARGE SCALE GENOMIC DNA]</scope>
    <source>
        <strain evidence="4">E2A</strain>
    </source>
</reference>
<feature type="region of interest" description="Disordered" evidence="1">
    <location>
        <begin position="770"/>
        <end position="850"/>
    </location>
</feature>
<accession>A0A5Q3QIK6</accession>
<evidence type="ECO:0000313" key="3">
    <source>
        <dbReference type="EMBL" id="QGK71289.1"/>
    </source>
</evidence>